<evidence type="ECO:0000256" key="2">
    <source>
        <dbReference type="SAM" id="Phobius"/>
    </source>
</evidence>
<feature type="compositionally biased region" description="Basic and acidic residues" evidence="1">
    <location>
        <begin position="471"/>
        <end position="480"/>
    </location>
</feature>
<feature type="region of interest" description="Disordered" evidence="1">
    <location>
        <begin position="384"/>
        <end position="544"/>
    </location>
</feature>
<keyword evidence="2" id="KW-0472">Membrane</keyword>
<feature type="transmembrane region" description="Helical" evidence="2">
    <location>
        <begin position="702"/>
        <end position="723"/>
    </location>
</feature>
<evidence type="ECO:0000313" key="4">
    <source>
        <dbReference type="Proteomes" id="UP000708208"/>
    </source>
</evidence>
<feature type="compositionally biased region" description="Basic and acidic residues" evidence="1">
    <location>
        <begin position="498"/>
        <end position="516"/>
    </location>
</feature>
<keyword evidence="4" id="KW-1185">Reference proteome</keyword>
<feature type="transmembrane region" description="Helical" evidence="2">
    <location>
        <begin position="755"/>
        <end position="777"/>
    </location>
</feature>
<evidence type="ECO:0000313" key="3">
    <source>
        <dbReference type="EMBL" id="CAG7785454.1"/>
    </source>
</evidence>
<feature type="region of interest" description="Disordered" evidence="1">
    <location>
        <begin position="252"/>
        <end position="276"/>
    </location>
</feature>
<feature type="compositionally biased region" description="Polar residues" evidence="1">
    <location>
        <begin position="38"/>
        <end position="51"/>
    </location>
</feature>
<gene>
    <name evidence="3" type="ORF">AFUS01_LOCUS24077</name>
</gene>
<feature type="compositionally biased region" description="Basic and acidic residues" evidence="1">
    <location>
        <begin position="423"/>
        <end position="433"/>
    </location>
</feature>
<feature type="compositionally biased region" description="Polar residues" evidence="1">
    <location>
        <begin position="458"/>
        <end position="468"/>
    </location>
</feature>
<dbReference type="Proteomes" id="UP000708208">
    <property type="component" value="Unassembled WGS sequence"/>
</dbReference>
<sequence length="883" mass="99906">KQPSQKNTKSLDGVFLQVNLSLSFRKHKMSNNIRKENAQSSSRHLTVSGRNSSNAKNIQLISLALKKSAETGVQHHKILMDDLISRKQPLKSSQVKEFYMLNLQKIRSAFDSTYQSLHKIGSPHLKKMIDDAKADMTSKIENKIEVILTKYNNSIEAVSKQIQDMTIATETNYSNNLDNLNLEEMTIEQVKLEGERLKAKSILNFELLVKHLNLNEDCMKMELISKLNEKFQDLIEEAEGRVKDLEKNSLNTLNSSVNPNDDSQKQEFNSSELKKPSKDPVEQILLTQQKIFQEQNESIQLVQERLKHLESVELENKILLKETAVHLKKVEETVKSSVTAINNSLAEIQAKIIGAEKSTAQNFENIQGTLQQILDASQFKIPSGPYKSSIETEGQSSQMSQNSIQPEDHKLNDCENGFGSKDTQSKVNDRRSSSDLAVTIGNGLKTDKGPHRKGLPDNTVSYASISKSSKQKRDEKENLKSRNYPGSAKTVSVQEENPSARRTDDLEMNTELRAEQTEPTPVSVSGMKSRDATETTNKSPRTTNLSERNIALTHSQTLDIAGRATEPPMGQKHSTNSKSTKSWAEISKSFGQTVPNGTDLAVSTSSGVKTNSVVTTVIFSLFRLYQSLYMSNSAVDKILHSFFAANYFLVFNFKLNTRIYLKDILNFLNFCLHSKNPKHTASEYESEVLLKYNDRGGKIFRVIMKGIVATALFQSIVVAFFIVGSPCSPRYITSLLDQCEELPLWVLLLFCPYEYIMWLNAWAMTFFYICLIVFWIMESETWLDTLSGSSFKKYFCELDPKTRTNTFENKHILQKSHELIQTYKGFEYRTPPYRFQWSFPFVILTSVMGGLENALREPEIGWSHGRGIIVGSKSKDELLPAGQ</sequence>
<feature type="transmembrane region" description="Helical" evidence="2">
    <location>
        <begin position="638"/>
        <end position="655"/>
    </location>
</feature>
<proteinExistence type="predicted"/>
<feature type="compositionally biased region" description="Polar residues" evidence="1">
    <location>
        <begin position="252"/>
        <end position="271"/>
    </location>
</feature>
<feature type="compositionally biased region" description="Polar residues" evidence="1">
    <location>
        <begin position="534"/>
        <end position="544"/>
    </location>
</feature>
<name>A0A8J2KIA2_9HEXA</name>
<evidence type="ECO:0000256" key="1">
    <source>
        <dbReference type="SAM" id="MobiDB-lite"/>
    </source>
</evidence>
<reference evidence="3" key="1">
    <citation type="submission" date="2021-06" db="EMBL/GenBank/DDBJ databases">
        <authorList>
            <person name="Hodson N. C."/>
            <person name="Mongue J. A."/>
            <person name="Jaron S. K."/>
        </authorList>
    </citation>
    <scope>NUCLEOTIDE SEQUENCE</scope>
</reference>
<feature type="non-terminal residue" evidence="3">
    <location>
        <position position="1"/>
    </location>
</feature>
<keyword evidence="2" id="KW-1133">Transmembrane helix</keyword>
<accession>A0A8J2KIA2</accession>
<dbReference type="AlphaFoldDB" id="A0A8J2KIA2"/>
<keyword evidence="2" id="KW-0812">Transmembrane</keyword>
<protein>
    <submittedName>
        <fullName evidence="3">Uncharacterized protein</fullName>
    </submittedName>
</protein>
<comment type="caution">
    <text evidence="3">The sequence shown here is derived from an EMBL/GenBank/DDBJ whole genome shotgun (WGS) entry which is preliminary data.</text>
</comment>
<feature type="region of interest" description="Disordered" evidence="1">
    <location>
        <begin position="31"/>
        <end position="51"/>
    </location>
</feature>
<organism evidence="3 4">
    <name type="scientific">Allacma fusca</name>
    <dbReference type="NCBI Taxonomy" id="39272"/>
    <lineage>
        <taxon>Eukaryota</taxon>
        <taxon>Metazoa</taxon>
        <taxon>Ecdysozoa</taxon>
        <taxon>Arthropoda</taxon>
        <taxon>Hexapoda</taxon>
        <taxon>Collembola</taxon>
        <taxon>Symphypleona</taxon>
        <taxon>Sminthuridae</taxon>
        <taxon>Allacma</taxon>
    </lineage>
</organism>
<feature type="compositionally biased region" description="Polar residues" evidence="1">
    <location>
        <begin position="389"/>
        <end position="405"/>
    </location>
</feature>
<dbReference type="EMBL" id="CAJVCH010297077">
    <property type="protein sequence ID" value="CAG7785454.1"/>
    <property type="molecule type" value="Genomic_DNA"/>
</dbReference>